<dbReference type="OrthoDB" id="9793058at2"/>
<keyword evidence="2" id="KW-1185">Reference proteome</keyword>
<proteinExistence type="predicted"/>
<reference evidence="1 2" key="1">
    <citation type="submission" date="2016-12" db="EMBL/GenBank/DDBJ databases">
        <title>Trade-off between light-utilization and light-protection in marine flavobacteria.</title>
        <authorList>
            <person name="Kumagai Y."/>
            <person name="Yoshizawa S."/>
            <person name="Kogure K."/>
            <person name="Iwasaki W."/>
        </authorList>
    </citation>
    <scope>NUCLEOTIDE SEQUENCE [LARGE SCALE GENOMIC DNA]</scope>
    <source>
        <strain evidence="1 2">KCTC 22729</strain>
    </source>
</reference>
<dbReference type="AlphaFoldDB" id="A0A2S7W8V6"/>
<dbReference type="EMBL" id="MSCL01000001">
    <property type="protein sequence ID" value="PQJ74060.1"/>
    <property type="molecule type" value="Genomic_DNA"/>
</dbReference>
<dbReference type="RefSeq" id="WP_105047226.1">
    <property type="nucleotide sequence ID" value="NZ_CP150662.1"/>
</dbReference>
<evidence type="ECO:0008006" key="3">
    <source>
        <dbReference type="Google" id="ProtNLM"/>
    </source>
</evidence>
<organism evidence="1 2">
    <name type="scientific">Polaribacter gangjinensis</name>
    <dbReference type="NCBI Taxonomy" id="574710"/>
    <lineage>
        <taxon>Bacteria</taxon>
        <taxon>Pseudomonadati</taxon>
        <taxon>Bacteroidota</taxon>
        <taxon>Flavobacteriia</taxon>
        <taxon>Flavobacteriales</taxon>
        <taxon>Flavobacteriaceae</taxon>
    </lineage>
</organism>
<accession>A0A2S7W8V6</accession>
<gene>
    <name evidence="1" type="ORF">BTO13_01680</name>
</gene>
<dbReference type="InterPro" id="IPR036196">
    <property type="entry name" value="Ptyr_pPase_sf"/>
</dbReference>
<dbReference type="Gene3D" id="3.40.50.2300">
    <property type="match status" value="1"/>
</dbReference>
<dbReference type="SUPFAM" id="SSF52788">
    <property type="entry name" value="Phosphotyrosine protein phosphatases I"/>
    <property type="match status" value="1"/>
</dbReference>
<sequence length="212" mass="24350">MLKTSSISTKNFFEKASKKIFIPENRKNNLLKIAKTIATTYEKNEVVNLTFICTKNSRRSQIAQVWAFFAATYFKLNIHSFSGGFEVTSFNRSTIKTLQKAGFSFQLSDFSHQNPKYEISFDGTKKYIIGHSKLIEHPENPLNFIAISTCSNADVNCAYLGTKYVFQLPFEDPKNSDGTLLQEEKYMEINKQIAGEIYFIFNEVKQKLPFLL</sequence>
<evidence type="ECO:0000313" key="2">
    <source>
        <dbReference type="Proteomes" id="UP000237608"/>
    </source>
</evidence>
<dbReference type="Proteomes" id="UP000237608">
    <property type="component" value="Unassembled WGS sequence"/>
</dbReference>
<dbReference type="PANTHER" id="PTHR43428">
    <property type="entry name" value="ARSENATE REDUCTASE"/>
    <property type="match status" value="1"/>
</dbReference>
<protein>
    <recommendedName>
        <fullName evidence="3">Protein-tyrosine-phosphatase</fullName>
    </recommendedName>
</protein>
<dbReference type="PANTHER" id="PTHR43428:SF1">
    <property type="entry name" value="ARSENATE REDUCTASE"/>
    <property type="match status" value="1"/>
</dbReference>
<evidence type="ECO:0000313" key="1">
    <source>
        <dbReference type="EMBL" id="PQJ74060.1"/>
    </source>
</evidence>
<name>A0A2S7W8V6_9FLAO</name>
<comment type="caution">
    <text evidence="1">The sequence shown here is derived from an EMBL/GenBank/DDBJ whole genome shotgun (WGS) entry which is preliminary data.</text>
</comment>